<dbReference type="Gene3D" id="3.40.50.10320">
    <property type="entry name" value="LmbE-like"/>
    <property type="match status" value="1"/>
</dbReference>
<dbReference type="PANTHER" id="PTHR12993:SF26">
    <property type="entry name" value="1D-MYO-INOSITOL 2-ACETAMIDO-2-DEOXY-ALPHA-D-GLUCOPYRANOSIDE DEACETYLASE"/>
    <property type="match status" value="1"/>
</dbReference>
<protein>
    <recommendedName>
        <fullName evidence="4">1D-myo-inositol 2-acetamido-2-deoxy-alpha-D-glucopyranoside deacetylase</fullName>
        <shortName evidence="4">GlcNAc-Ins deacetylase</shortName>
        <ecNumber evidence="4">3.5.1.103</ecNumber>
    </recommendedName>
    <alternativeName>
        <fullName evidence="4">N-acetyl-1-D-myo-inositol-2-amino-2-deoxy-alpha-D-glucopyranoside deacetylase</fullName>
    </alternativeName>
</protein>
<keyword evidence="3 4" id="KW-0862">Zinc</keyword>
<evidence type="ECO:0000256" key="3">
    <source>
        <dbReference type="ARBA" id="ARBA00022833"/>
    </source>
</evidence>
<dbReference type="SUPFAM" id="SSF102588">
    <property type="entry name" value="LmbE-like"/>
    <property type="match status" value="1"/>
</dbReference>
<organism evidence="5 6">
    <name type="scientific">Aeromicrobium piscarium</name>
    <dbReference type="NCBI Taxonomy" id="2590901"/>
    <lineage>
        <taxon>Bacteria</taxon>
        <taxon>Bacillati</taxon>
        <taxon>Actinomycetota</taxon>
        <taxon>Actinomycetes</taxon>
        <taxon>Propionibacteriales</taxon>
        <taxon>Nocardioidaceae</taxon>
        <taxon>Aeromicrobium</taxon>
    </lineage>
</organism>
<evidence type="ECO:0000313" key="6">
    <source>
        <dbReference type="Proteomes" id="UP000316988"/>
    </source>
</evidence>
<dbReference type="PANTHER" id="PTHR12993">
    <property type="entry name" value="N-ACETYLGLUCOSAMINYL-PHOSPHATIDYLINOSITOL DE-N-ACETYLASE-RELATED"/>
    <property type="match status" value="1"/>
</dbReference>
<dbReference type="Pfam" id="PF02585">
    <property type="entry name" value="PIG-L"/>
    <property type="match status" value="1"/>
</dbReference>
<accession>A0A554RJV0</accession>
<reference evidence="5 6" key="1">
    <citation type="submission" date="2019-07" db="EMBL/GenBank/DDBJ databases">
        <authorList>
            <person name="Zhao L.H."/>
        </authorList>
    </citation>
    <scope>NUCLEOTIDE SEQUENCE [LARGE SCALE GENOMIC DNA]</scope>
    <source>
        <strain evidence="5 6">Co35</strain>
    </source>
</reference>
<evidence type="ECO:0000256" key="2">
    <source>
        <dbReference type="ARBA" id="ARBA00022801"/>
    </source>
</evidence>
<comment type="caution">
    <text evidence="5">The sequence shown here is derived from an EMBL/GenBank/DDBJ whole genome shotgun (WGS) entry which is preliminary data.</text>
</comment>
<dbReference type="AlphaFoldDB" id="A0A554RJV0"/>
<evidence type="ECO:0000256" key="4">
    <source>
        <dbReference type="HAMAP-Rule" id="MF_01696"/>
    </source>
</evidence>
<dbReference type="NCBIfam" id="TIGR03445">
    <property type="entry name" value="mycothiol_MshB"/>
    <property type="match status" value="1"/>
</dbReference>
<comment type="cofactor">
    <cofactor evidence="4">
        <name>Zn(2+)</name>
        <dbReference type="ChEBI" id="CHEBI:29105"/>
    </cofactor>
    <text evidence="4">Binds 1 zinc ion per subunit.</text>
</comment>
<dbReference type="RefSeq" id="WP_143914839.1">
    <property type="nucleotide sequence ID" value="NZ_VLNT01000026.1"/>
</dbReference>
<name>A0A554RJV0_9ACTN</name>
<comment type="function">
    <text evidence="4">Catalyzes the deacetylation of 1D-myo-inositol 2-acetamido-2-deoxy-alpha-D-glucopyranoside (GlcNAc-Ins) in the mycothiol biosynthesis pathway.</text>
</comment>
<dbReference type="GO" id="GO:0010125">
    <property type="term" value="P:mycothiol biosynthetic process"/>
    <property type="evidence" value="ECO:0007669"/>
    <property type="project" value="UniProtKB-UniRule"/>
</dbReference>
<gene>
    <name evidence="4 5" type="primary">mshB</name>
    <name evidence="5" type="ORF">FNM00_17580</name>
</gene>
<comment type="catalytic activity">
    <reaction evidence="4">
        <text>1D-myo-inositol 2-acetamido-2-deoxy-alpha-D-glucopyranoside + H2O = 1D-myo-inositol 2-amino-2-deoxy-alpha-D-glucopyranoside + acetate</text>
        <dbReference type="Rhea" id="RHEA:26180"/>
        <dbReference type="ChEBI" id="CHEBI:15377"/>
        <dbReference type="ChEBI" id="CHEBI:30089"/>
        <dbReference type="ChEBI" id="CHEBI:52442"/>
        <dbReference type="ChEBI" id="CHEBI:58886"/>
        <dbReference type="EC" id="3.5.1.103"/>
    </reaction>
</comment>
<keyword evidence="1 4" id="KW-0479">Metal-binding</keyword>
<dbReference type="EMBL" id="VLNT01000026">
    <property type="protein sequence ID" value="TSD54393.1"/>
    <property type="molecule type" value="Genomic_DNA"/>
</dbReference>
<dbReference type="HAMAP" id="MF_01696">
    <property type="entry name" value="MshB"/>
    <property type="match status" value="1"/>
</dbReference>
<keyword evidence="6" id="KW-1185">Reference proteome</keyword>
<evidence type="ECO:0000313" key="5">
    <source>
        <dbReference type="EMBL" id="TSD54393.1"/>
    </source>
</evidence>
<dbReference type="OrthoDB" id="158614at2"/>
<sequence length="302" mass="33376">MSLPDRRLLLVHAHPDDESINNGATMARYVSEGAHVTLVTCTLGEEGEILTPDIAHYAADAEDRLGEHRIGELAEAMKELGVTDHRFLGGPGRFRDSGMVWGEDGNAAAGENVRPDAFWAADLTEAANLLVEVIREVRPQVLVTYDEFGNYGHPDHIQAHRVAMYAAQLAGTRSYRRDLGARWEIDKIYWTAMSASHMREGLIALRENGDTAFEDWDPDQMPPFALADADLDARIDGNRWVDAKLDAMRAHASQIAVDGPFFALSNNLGNQVWGTEFYRLAVGERGPVGEDGFEDDLFAGIR</sequence>
<dbReference type="GO" id="GO:0008270">
    <property type="term" value="F:zinc ion binding"/>
    <property type="evidence" value="ECO:0007669"/>
    <property type="project" value="UniProtKB-UniRule"/>
</dbReference>
<dbReference type="GO" id="GO:0035595">
    <property type="term" value="F:N-acetylglucosaminylinositol deacetylase activity"/>
    <property type="evidence" value="ECO:0007669"/>
    <property type="project" value="UniProtKB-EC"/>
</dbReference>
<comment type="similarity">
    <text evidence="4">Belongs to the MshB deacetylase family.</text>
</comment>
<feature type="binding site" evidence="4">
    <location>
        <position position="14"/>
    </location>
    <ligand>
        <name>Zn(2+)</name>
        <dbReference type="ChEBI" id="CHEBI:29105"/>
    </ligand>
</feature>
<feature type="binding site" evidence="4">
    <location>
        <position position="17"/>
    </location>
    <ligand>
        <name>Zn(2+)</name>
        <dbReference type="ChEBI" id="CHEBI:29105"/>
    </ligand>
</feature>
<dbReference type="InterPro" id="IPR024078">
    <property type="entry name" value="LmbE-like_dom_sf"/>
</dbReference>
<proteinExistence type="inferred from homology"/>
<dbReference type="Proteomes" id="UP000316988">
    <property type="component" value="Unassembled WGS sequence"/>
</dbReference>
<dbReference type="InterPro" id="IPR003737">
    <property type="entry name" value="GlcNAc_PI_deacetylase-related"/>
</dbReference>
<feature type="binding site" evidence="4">
    <location>
        <position position="156"/>
    </location>
    <ligand>
        <name>Zn(2+)</name>
        <dbReference type="ChEBI" id="CHEBI:29105"/>
    </ligand>
</feature>
<dbReference type="EC" id="3.5.1.103" evidence="4"/>
<keyword evidence="2 4" id="KW-0378">Hydrolase</keyword>
<dbReference type="InterPro" id="IPR017810">
    <property type="entry name" value="Mycothiol_biosynthesis_MshB"/>
</dbReference>
<evidence type="ECO:0000256" key="1">
    <source>
        <dbReference type="ARBA" id="ARBA00022723"/>
    </source>
</evidence>